<reference evidence="2 3" key="1">
    <citation type="submission" date="2019-03" db="EMBL/GenBank/DDBJ databases">
        <title>Above-ground endophytic microbial communities from plants in different locations in the United States.</title>
        <authorList>
            <person name="Frank C."/>
        </authorList>
    </citation>
    <scope>NUCLEOTIDE SEQUENCE [LARGE SCALE GENOMIC DNA]</scope>
    <source>
        <strain evidence="2 3">LP_13_YM</strain>
    </source>
</reference>
<gene>
    <name evidence="2" type="ORF">EC912_102754</name>
</gene>
<dbReference type="Proteomes" id="UP000295645">
    <property type="component" value="Unassembled WGS sequence"/>
</dbReference>
<evidence type="ECO:0000256" key="1">
    <source>
        <dbReference type="SAM" id="SignalP"/>
    </source>
</evidence>
<comment type="caution">
    <text evidence="2">The sequence shown here is derived from an EMBL/GenBank/DDBJ whole genome shotgun (WGS) entry which is preliminary data.</text>
</comment>
<keyword evidence="1" id="KW-0732">Signal</keyword>
<dbReference type="EMBL" id="SMCS01000002">
    <property type="protein sequence ID" value="TCV96403.1"/>
    <property type="molecule type" value="Genomic_DNA"/>
</dbReference>
<dbReference type="AlphaFoldDB" id="A0A4R3YYG5"/>
<name>A0A4R3YYG5_9GAMM</name>
<keyword evidence="3" id="KW-1185">Reference proteome</keyword>
<organism evidence="2 3">
    <name type="scientific">Luteibacter rhizovicinus</name>
    <dbReference type="NCBI Taxonomy" id="242606"/>
    <lineage>
        <taxon>Bacteria</taxon>
        <taxon>Pseudomonadati</taxon>
        <taxon>Pseudomonadota</taxon>
        <taxon>Gammaproteobacteria</taxon>
        <taxon>Lysobacterales</taxon>
        <taxon>Rhodanobacteraceae</taxon>
        <taxon>Luteibacter</taxon>
    </lineage>
</organism>
<proteinExistence type="predicted"/>
<evidence type="ECO:0000313" key="3">
    <source>
        <dbReference type="Proteomes" id="UP000295645"/>
    </source>
</evidence>
<feature type="signal peptide" evidence="1">
    <location>
        <begin position="1"/>
        <end position="20"/>
    </location>
</feature>
<feature type="chain" id="PRO_5020895250" evidence="1">
    <location>
        <begin position="21"/>
        <end position="179"/>
    </location>
</feature>
<evidence type="ECO:0000313" key="2">
    <source>
        <dbReference type="EMBL" id="TCV96403.1"/>
    </source>
</evidence>
<accession>A0A4R3YYG5</accession>
<protein>
    <submittedName>
        <fullName evidence="2">Uncharacterized protein</fullName>
    </submittedName>
</protein>
<sequence length="179" mass="19681">MRGFASLLICVAFAFASVAAASKAVDITPNCKIVDARYVAVVDGKTEIRFVRHGYHWISDLSMQLLLANGRSYWFLFDWGSGSETNLISTGDQTAKDFKPPDGDGGVRPLPGMQFYALTKDLEVLSQGPQSANRAPAYLFVPGLTDALRYAAEPRIVLPLTMFRLSSCGVWNPERTSRK</sequence>